<dbReference type="PANTHER" id="PTHR10593">
    <property type="entry name" value="SERINE/THREONINE-PROTEIN KINASE RIO"/>
    <property type="match status" value="1"/>
</dbReference>
<name>A0A6A3BJF3_HIBSY</name>
<dbReference type="InterPro" id="IPR013087">
    <property type="entry name" value="Znf_C2H2_type"/>
</dbReference>
<dbReference type="InterPro" id="IPR031140">
    <property type="entry name" value="IDD1-16"/>
</dbReference>
<keyword evidence="2" id="KW-0677">Repeat</keyword>
<dbReference type="GO" id="GO:0003700">
    <property type="term" value="F:DNA-binding transcription factor activity"/>
    <property type="evidence" value="ECO:0007669"/>
    <property type="project" value="TreeGrafter"/>
</dbReference>
<evidence type="ECO:0000256" key="7">
    <source>
        <dbReference type="ARBA" id="ARBA00023163"/>
    </source>
</evidence>
<reference evidence="12" key="1">
    <citation type="submission" date="2019-09" db="EMBL/GenBank/DDBJ databases">
        <title>Draft genome information of white flower Hibiscus syriacus.</title>
        <authorList>
            <person name="Kim Y.-M."/>
        </authorList>
    </citation>
    <scope>NUCLEOTIDE SEQUENCE [LARGE SCALE GENOMIC DNA]</scope>
    <source>
        <strain evidence="12">YM2019G1</strain>
    </source>
</reference>
<keyword evidence="3 8" id="KW-0863">Zinc-finger</keyword>
<dbReference type="EMBL" id="VEPZ02000843">
    <property type="protein sequence ID" value="KAE8716663.1"/>
    <property type="molecule type" value="Genomic_DNA"/>
</dbReference>
<evidence type="ECO:0000313" key="12">
    <source>
        <dbReference type="EMBL" id="KAE8716663.1"/>
    </source>
</evidence>
<evidence type="ECO:0000256" key="1">
    <source>
        <dbReference type="ARBA" id="ARBA00022723"/>
    </source>
</evidence>
<comment type="caution">
    <text evidence="12">The sequence shown here is derived from an EMBL/GenBank/DDBJ whole genome shotgun (WGS) entry which is preliminary data.</text>
</comment>
<evidence type="ECO:0000256" key="6">
    <source>
        <dbReference type="ARBA" id="ARBA00023125"/>
    </source>
</evidence>
<evidence type="ECO:0000256" key="5">
    <source>
        <dbReference type="ARBA" id="ARBA00023015"/>
    </source>
</evidence>
<sequence length="419" mass="47005">MLDHTTVPVFPSDPFENGISQKRKRRPAGTPDPDAEVVSLSPRTLLESDRYVCDICNQGFQRDQNLQMHRRRHKVPWKLLKRETQEVKKRVYVCPESSCLHHDPCHALGDLVGIKKHFRRKHCNQKKWVCEKCSKGYAVQSDYKAHLKICGTRGHSCDCGRVFSRVERFIEHQDACTGRGLGVQRPESQALHIGCSSRTDSSTSPLSDTNFGMAAAFLQANASTYEHRHQLQRNLELQLLPSSITQSPRNSDENCAPYLRLSIGSSDCGEKSEVNKLGLDTFREKNASEAASEATNLKEFAGEQLKLAMTENTYAENARIEAKKLIEMAELEFASAKRIRQQAQGELEKAQVLKDQATKKISATVIQITCQACKHQFQTSTAAVPADETSLAISYLSSATTEGEVEWRQVDHTTKIIDS</sequence>
<evidence type="ECO:0000256" key="4">
    <source>
        <dbReference type="ARBA" id="ARBA00022833"/>
    </source>
</evidence>
<accession>A0A6A3BJF3</accession>
<keyword evidence="9" id="KW-0175">Coiled coil</keyword>
<dbReference type="GO" id="GO:0003677">
    <property type="term" value="F:DNA binding"/>
    <property type="evidence" value="ECO:0007669"/>
    <property type="project" value="UniProtKB-KW"/>
</dbReference>
<evidence type="ECO:0000256" key="3">
    <source>
        <dbReference type="ARBA" id="ARBA00022771"/>
    </source>
</evidence>
<evidence type="ECO:0000259" key="11">
    <source>
        <dbReference type="PROSITE" id="PS50157"/>
    </source>
</evidence>
<feature type="region of interest" description="Disordered" evidence="10">
    <location>
        <begin position="1"/>
        <end position="37"/>
    </location>
</feature>
<feature type="domain" description="C2H2-type" evidence="11">
    <location>
        <begin position="51"/>
        <end position="73"/>
    </location>
</feature>
<dbReference type="PROSITE" id="PS50157">
    <property type="entry name" value="ZINC_FINGER_C2H2_2"/>
    <property type="match status" value="1"/>
</dbReference>
<dbReference type="InterPro" id="IPR055186">
    <property type="entry name" value="C2H2-2nd_BIRD-IDD"/>
</dbReference>
<dbReference type="PROSITE" id="PS00028">
    <property type="entry name" value="ZINC_FINGER_C2H2_1"/>
    <property type="match status" value="1"/>
</dbReference>
<dbReference type="InterPro" id="IPR036236">
    <property type="entry name" value="Znf_C2H2_sf"/>
</dbReference>
<dbReference type="GO" id="GO:0005634">
    <property type="term" value="C:nucleus"/>
    <property type="evidence" value="ECO:0007669"/>
    <property type="project" value="TreeGrafter"/>
</dbReference>
<evidence type="ECO:0000256" key="10">
    <source>
        <dbReference type="SAM" id="MobiDB-lite"/>
    </source>
</evidence>
<dbReference type="InterPro" id="IPR055187">
    <property type="entry name" value="C2CH-3rd_BIRD-IDD"/>
</dbReference>
<gene>
    <name evidence="12" type="ORF">F3Y22_tig00110114pilonHSYRG00598</name>
</gene>
<evidence type="ECO:0000256" key="2">
    <source>
        <dbReference type="ARBA" id="ARBA00022737"/>
    </source>
</evidence>
<keyword evidence="13" id="KW-1185">Reference proteome</keyword>
<organism evidence="12 13">
    <name type="scientific">Hibiscus syriacus</name>
    <name type="common">Rose of Sharon</name>
    <dbReference type="NCBI Taxonomy" id="106335"/>
    <lineage>
        <taxon>Eukaryota</taxon>
        <taxon>Viridiplantae</taxon>
        <taxon>Streptophyta</taxon>
        <taxon>Embryophyta</taxon>
        <taxon>Tracheophyta</taxon>
        <taxon>Spermatophyta</taxon>
        <taxon>Magnoliopsida</taxon>
        <taxon>eudicotyledons</taxon>
        <taxon>Gunneridae</taxon>
        <taxon>Pentapetalae</taxon>
        <taxon>rosids</taxon>
        <taxon>malvids</taxon>
        <taxon>Malvales</taxon>
        <taxon>Malvaceae</taxon>
        <taxon>Malvoideae</taxon>
        <taxon>Hibiscus</taxon>
    </lineage>
</organism>
<evidence type="ECO:0000256" key="9">
    <source>
        <dbReference type="SAM" id="Coils"/>
    </source>
</evidence>
<keyword evidence="4" id="KW-0862">Zinc</keyword>
<dbReference type="SMART" id="SM00355">
    <property type="entry name" value="ZnF_C2H2"/>
    <property type="match status" value="3"/>
</dbReference>
<dbReference type="Pfam" id="PF22996">
    <property type="entry name" value="C2H2-2nd_BIRD-IDD"/>
    <property type="match status" value="1"/>
</dbReference>
<dbReference type="FunFam" id="3.30.160.60:FF:000554">
    <property type="entry name" value="protein indeterminate-domain 12-like"/>
    <property type="match status" value="1"/>
</dbReference>
<keyword evidence="7" id="KW-0804">Transcription</keyword>
<dbReference type="Pfam" id="PF22995">
    <property type="entry name" value="C2CH-3rd_BIRD-IDD"/>
    <property type="match status" value="1"/>
</dbReference>
<dbReference type="GO" id="GO:0008270">
    <property type="term" value="F:zinc ion binding"/>
    <property type="evidence" value="ECO:0007669"/>
    <property type="project" value="UniProtKB-KW"/>
</dbReference>
<proteinExistence type="predicted"/>
<dbReference type="AlphaFoldDB" id="A0A6A3BJF3"/>
<protein>
    <submittedName>
        <fullName evidence="12">Protein indeterminate-domain 14</fullName>
    </submittedName>
</protein>
<keyword evidence="1" id="KW-0479">Metal-binding</keyword>
<feature type="coiled-coil region" evidence="9">
    <location>
        <begin position="326"/>
        <end position="360"/>
    </location>
</feature>
<dbReference type="SUPFAM" id="SSF57667">
    <property type="entry name" value="beta-beta-alpha zinc fingers"/>
    <property type="match status" value="1"/>
</dbReference>
<keyword evidence="6" id="KW-0238">DNA-binding</keyword>
<dbReference type="OrthoDB" id="8117402at2759"/>
<dbReference type="PANTHER" id="PTHR10593:SF10">
    <property type="entry name" value="OS08G0467100 PROTEIN"/>
    <property type="match status" value="1"/>
</dbReference>
<keyword evidence="5" id="KW-0805">Transcription regulation</keyword>
<dbReference type="Proteomes" id="UP000436088">
    <property type="component" value="Unassembled WGS sequence"/>
</dbReference>
<evidence type="ECO:0000313" key="13">
    <source>
        <dbReference type="Proteomes" id="UP000436088"/>
    </source>
</evidence>
<evidence type="ECO:0000256" key="8">
    <source>
        <dbReference type="PROSITE-ProRule" id="PRU00042"/>
    </source>
</evidence>
<dbReference type="Gene3D" id="3.30.160.60">
    <property type="entry name" value="Classic Zinc Finger"/>
    <property type="match status" value="1"/>
</dbReference>